<dbReference type="SUPFAM" id="SSF159664">
    <property type="entry name" value="CobE/GbiG C-terminal domain-like"/>
    <property type="match status" value="1"/>
</dbReference>
<dbReference type="Gene3D" id="3.30.420.180">
    <property type="entry name" value="CobE/GbiG C-terminal domain"/>
    <property type="match status" value="1"/>
</dbReference>
<protein>
    <submittedName>
        <fullName evidence="3">Cobalt-precorrin 5A hydrolase</fullName>
        <ecNumber evidence="3">3.7.1.12</ecNumber>
    </submittedName>
</protein>
<dbReference type="InterPro" id="IPR052553">
    <property type="entry name" value="CbiG_hydrolase"/>
</dbReference>
<feature type="domain" description="Cobalamin synthesis G N-terminal" evidence="2">
    <location>
        <begin position="56"/>
        <end position="136"/>
    </location>
</feature>
<dbReference type="GO" id="GO:0043779">
    <property type="term" value="F:cobalt-precorrin-5A acetaldehyde-lyase activity"/>
    <property type="evidence" value="ECO:0007669"/>
    <property type="project" value="UniProtKB-EC"/>
</dbReference>
<dbReference type="InterPro" id="IPR021744">
    <property type="entry name" value="CbiG_N"/>
</dbReference>
<reference evidence="3" key="2">
    <citation type="submission" date="2021-04" db="EMBL/GenBank/DDBJ databases">
        <authorList>
            <person name="Dong X."/>
        </authorList>
    </citation>
    <scope>NUCLEOTIDE SEQUENCE</scope>
    <source>
        <strain evidence="3">ZWT</strain>
    </source>
</reference>
<evidence type="ECO:0000313" key="4">
    <source>
        <dbReference type="Proteomes" id="UP001056429"/>
    </source>
</evidence>
<dbReference type="InterPro" id="IPR036518">
    <property type="entry name" value="CobE/GbiG_C_sf"/>
</dbReference>
<dbReference type="NCBIfam" id="NF004466">
    <property type="entry name" value="PRK05788.1-4"/>
    <property type="match status" value="1"/>
</dbReference>
<keyword evidence="3" id="KW-0378">Hydrolase</keyword>
<dbReference type="InterPro" id="IPR038029">
    <property type="entry name" value="GbiG_N_sf"/>
</dbReference>
<proteinExistence type="predicted"/>
<dbReference type="Gene3D" id="3.40.50.11220">
    <property type="match status" value="1"/>
</dbReference>
<dbReference type="InterPro" id="IPR002750">
    <property type="entry name" value="CobE/GbiG_C"/>
</dbReference>
<gene>
    <name evidence="3" type="primary">cbiG</name>
    <name evidence="3" type="ORF">KDK92_12490</name>
</gene>
<evidence type="ECO:0000259" key="1">
    <source>
        <dbReference type="Pfam" id="PF01890"/>
    </source>
</evidence>
<name>A0A9J6P2X6_9CLOT</name>
<evidence type="ECO:0000259" key="2">
    <source>
        <dbReference type="Pfam" id="PF11760"/>
    </source>
</evidence>
<accession>A0A9J6P2X6</accession>
<dbReference type="Pfam" id="PF01890">
    <property type="entry name" value="CbiG_C"/>
    <property type="match status" value="1"/>
</dbReference>
<sequence>MSKGKIMKSKVVVISVTAKGDSIGYKVVDVLKSTFQSECIHMMKSNEVKEQGFKKCVENAFVKYGSIVFISSTGIAVRGIGNLMKSKATDPAVVVVDCTGKFAISLLSGHLGGANELTHIIGEGLNAVPVITTATDNLGICAPDMVAKENNLIIHDMKVCKDIAAFLVNNKSVVFIDNDNKISTPRGYVNLDQGKGSKELVHGAVIVGNPLDGKEILDKINWKDNNEKTMLYLMKQDIILGIGCRREFSKEKMIRTVEEKLQQYNIDKRRVKEIVSIDIKKDEKCIIELAEHLQCPFRTYSKEEISTVHLKYEGSDFVEKITGVRCVAEPVIELYGGEITHHKEKLEGMTLAIGKIK</sequence>
<keyword evidence="4" id="KW-1185">Reference proteome</keyword>
<dbReference type="AlphaFoldDB" id="A0A9J6P2X6"/>
<feature type="domain" description="CobE/GbiG C-terminal" evidence="1">
    <location>
        <begin position="238"/>
        <end position="353"/>
    </location>
</feature>
<evidence type="ECO:0000313" key="3">
    <source>
        <dbReference type="EMBL" id="MCM1990542.1"/>
    </source>
</evidence>
<dbReference type="EMBL" id="JAGSOJ010000002">
    <property type="protein sequence ID" value="MCM1990542.1"/>
    <property type="molecule type" value="Genomic_DNA"/>
</dbReference>
<comment type="caution">
    <text evidence="3">The sequence shown here is derived from an EMBL/GenBank/DDBJ whole genome shotgun (WGS) entry which is preliminary data.</text>
</comment>
<organism evidence="3 4">
    <name type="scientific">Oceanirhabdus seepicola</name>
    <dbReference type="NCBI Taxonomy" id="2828781"/>
    <lineage>
        <taxon>Bacteria</taxon>
        <taxon>Bacillati</taxon>
        <taxon>Bacillota</taxon>
        <taxon>Clostridia</taxon>
        <taxon>Eubacteriales</taxon>
        <taxon>Clostridiaceae</taxon>
        <taxon>Oceanirhabdus</taxon>
    </lineage>
</organism>
<dbReference type="Pfam" id="PF11760">
    <property type="entry name" value="CbiG_N"/>
    <property type="match status" value="1"/>
</dbReference>
<dbReference type="Proteomes" id="UP001056429">
    <property type="component" value="Unassembled WGS sequence"/>
</dbReference>
<reference evidence="3" key="1">
    <citation type="journal article" date="2021" name="mSystems">
        <title>Bacteria and Archaea Synergistically Convert Glycine Betaine to Biogenic Methane in the Formosa Cold Seep of the South China Sea.</title>
        <authorList>
            <person name="Li L."/>
            <person name="Zhang W."/>
            <person name="Zhang S."/>
            <person name="Song L."/>
            <person name="Sun Q."/>
            <person name="Zhang H."/>
            <person name="Xiang H."/>
            <person name="Dong X."/>
        </authorList>
    </citation>
    <scope>NUCLEOTIDE SEQUENCE</scope>
    <source>
        <strain evidence="3">ZWT</strain>
    </source>
</reference>
<dbReference type="PANTHER" id="PTHR37477:SF1">
    <property type="entry name" value="COBALT-PRECORRIN-5A HYDROLASE"/>
    <property type="match status" value="1"/>
</dbReference>
<dbReference type="SUPFAM" id="SSF159672">
    <property type="entry name" value="CbiG N-terminal domain-like"/>
    <property type="match status" value="1"/>
</dbReference>
<dbReference type="GO" id="GO:0009236">
    <property type="term" value="P:cobalamin biosynthetic process"/>
    <property type="evidence" value="ECO:0007669"/>
    <property type="project" value="InterPro"/>
</dbReference>
<dbReference type="PANTHER" id="PTHR37477">
    <property type="entry name" value="COBALT-PRECORRIN-5A HYDROLASE"/>
    <property type="match status" value="1"/>
</dbReference>
<dbReference type="EC" id="3.7.1.12" evidence="3"/>